<organism evidence="1 2">
    <name type="scientific">Durusdinium trenchii</name>
    <dbReference type="NCBI Taxonomy" id="1381693"/>
    <lineage>
        <taxon>Eukaryota</taxon>
        <taxon>Sar</taxon>
        <taxon>Alveolata</taxon>
        <taxon>Dinophyceae</taxon>
        <taxon>Suessiales</taxon>
        <taxon>Symbiodiniaceae</taxon>
        <taxon>Durusdinium</taxon>
    </lineage>
</organism>
<accession>A0ABP0RN43</accession>
<evidence type="ECO:0000313" key="1">
    <source>
        <dbReference type="EMBL" id="CAK9101694.1"/>
    </source>
</evidence>
<protein>
    <submittedName>
        <fullName evidence="1">Uncharacterized protein</fullName>
    </submittedName>
</protein>
<dbReference type="EMBL" id="CAXAMM010041900">
    <property type="protein sequence ID" value="CAK9101694.1"/>
    <property type="molecule type" value="Genomic_DNA"/>
</dbReference>
<dbReference type="Proteomes" id="UP001642464">
    <property type="component" value="Unassembled WGS sequence"/>
</dbReference>
<name>A0ABP0RN43_9DINO</name>
<gene>
    <name evidence="1" type="ORF">SCF082_LOCUS47542</name>
</gene>
<sequence length="196" mass="22309">MGEVRAYNPTPPPTDSEIDVASYNFKVVQVTVDNRKVGWDRFQVKLPAEVRASYYRDIVYGAEWRALMKDFDQRFLTTNRIPRAPEPEKGDVEQLNWDGEPATIEDLMHTYQLEAKAAGRWGGTTLFLVESKTRSGKKENITEGQEYKLFLGAHMEIEITTEEIALSHGTSRFKACSKVADLMRKKRSGQASSDRT</sequence>
<keyword evidence="2" id="KW-1185">Reference proteome</keyword>
<proteinExistence type="predicted"/>
<comment type="caution">
    <text evidence="1">The sequence shown here is derived from an EMBL/GenBank/DDBJ whole genome shotgun (WGS) entry which is preliminary data.</text>
</comment>
<evidence type="ECO:0000313" key="2">
    <source>
        <dbReference type="Proteomes" id="UP001642464"/>
    </source>
</evidence>
<reference evidence="1 2" key="1">
    <citation type="submission" date="2024-02" db="EMBL/GenBank/DDBJ databases">
        <authorList>
            <person name="Chen Y."/>
            <person name="Shah S."/>
            <person name="Dougan E. K."/>
            <person name="Thang M."/>
            <person name="Chan C."/>
        </authorList>
    </citation>
    <scope>NUCLEOTIDE SEQUENCE [LARGE SCALE GENOMIC DNA]</scope>
</reference>